<dbReference type="GO" id="GO:0005694">
    <property type="term" value="C:chromosome"/>
    <property type="evidence" value="ECO:0007669"/>
    <property type="project" value="TreeGrafter"/>
</dbReference>
<dbReference type="Pfam" id="PF02195">
    <property type="entry name" value="ParB_N"/>
    <property type="match status" value="1"/>
</dbReference>
<dbReference type="EMBL" id="VDFU01000040">
    <property type="protein sequence ID" value="TNC46186.1"/>
    <property type="molecule type" value="Genomic_DNA"/>
</dbReference>
<dbReference type="Gene3D" id="3.90.1530.30">
    <property type="match status" value="1"/>
</dbReference>
<dbReference type="Gene3D" id="1.10.10.2830">
    <property type="match status" value="1"/>
</dbReference>
<dbReference type="OrthoDB" id="9813122at2"/>
<dbReference type="InterPro" id="IPR036086">
    <property type="entry name" value="ParB/Sulfiredoxin_sf"/>
</dbReference>
<dbReference type="PANTHER" id="PTHR33375">
    <property type="entry name" value="CHROMOSOME-PARTITIONING PROTEIN PARB-RELATED"/>
    <property type="match status" value="1"/>
</dbReference>
<comment type="caution">
    <text evidence="2">The sequence shown here is derived from an EMBL/GenBank/DDBJ whole genome shotgun (WGS) entry which is preliminary data.</text>
</comment>
<evidence type="ECO:0000259" key="1">
    <source>
        <dbReference type="SMART" id="SM00470"/>
    </source>
</evidence>
<dbReference type="InterPro" id="IPR050336">
    <property type="entry name" value="Chromosome_partition/occlusion"/>
</dbReference>
<dbReference type="Proteomes" id="UP000305887">
    <property type="component" value="Unassembled WGS sequence"/>
</dbReference>
<gene>
    <name evidence="2" type="ORF">FHG66_19435</name>
</gene>
<keyword evidence="3" id="KW-1185">Reference proteome</keyword>
<feature type="domain" description="ParB-like N-terminal" evidence="1">
    <location>
        <begin position="29"/>
        <end position="122"/>
    </location>
</feature>
<name>A0A5C4MMG8_9RHOB</name>
<reference evidence="2 3" key="1">
    <citation type="submission" date="2019-06" db="EMBL/GenBank/DDBJ databases">
        <title>YIM 131921 draft genome.</title>
        <authorList>
            <person name="Jiang L."/>
        </authorList>
    </citation>
    <scope>NUCLEOTIDE SEQUENCE [LARGE SCALE GENOMIC DNA]</scope>
    <source>
        <strain evidence="2 3">YIM 131921</strain>
    </source>
</reference>
<dbReference type="SMART" id="SM00470">
    <property type="entry name" value="ParB"/>
    <property type="match status" value="1"/>
</dbReference>
<dbReference type="GO" id="GO:0007059">
    <property type="term" value="P:chromosome segregation"/>
    <property type="evidence" value="ECO:0007669"/>
    <property type="project" value="TreeGrafter"/>
</dbReference>
<dbReference type="SUPFAM" id="SSF110849">
    <property type="entry name" value="ParB/Sulfiredoxin"/>
    <property type="match status" value="1"/>
</dbReference>
<evidence type="ECO:0000313" key="2">
    <source>
        <dbReference type="EMBL" id="TNC46186.1"/>
    </source>
</evidence>
<protein>
    <submittedName>
        <fullName evidence="2">Chromosome partitioning protein ParB</fullName>
    </submittedName>
</protein>
<dbReference type="InterPro" id="IPR003115">
    <property type="entry name" value="ParB_N"/>
</dbReference>
<evidence type="ECO:0000313" key="3">
    <source>
        <dbReference type="Proteomes" id="UP000305887"/>
    </source>
</evidence>
<sequence length="618" mass="67767">MRAPLAPLRFNPERNTSMTAQSLIAESADLIPFADLYLSHLNPRRIVSEPGLETLAQNIRELGLIQNLAGLRDETGRVGIVAGGRRLRAFALLQDDPRFQVIPVRLAPDEATAVVWASTENHHREQPHPADEIREYGALAARGIAVPAIALAFGVTDKHVQRRLALAHLPEPVIQGVRDDQISLGQAAAFTISTDERVSLEVLARVRGTAVSDWQIKRWLKPDSVRGSDRRAIYVGRDAYLAAGGRLGGDLFTDEDLFDTPDALDRAFEAEARRAAQGWAWAEISLADYLTPNEIERWQGGRLYPVPGELTDEQVARYDKLAELANGDVLDEEGQAELDALTEVAEGAYTPEQKAHAGIVLRVDHRGEVRVHDGIVRPEDYEVAVAAGVLAPSCHGSASSPPPKPAVSAALAEDLQRVARGARQTAILAHPDLLLDLLAFQLSGRLGYRHAFGLRTTEVRTQPLSETGYHLDERLIVAPETPKGPWASDFAKAFRAYRKQGVEGVRADLVRGLAALLDVEDDGLGRLIDKEAKADLRQVWTPTAENFFARVGGPTLDALWCELLDLAPEHPTATSFAKLKKREKAERLEQLFADPRTVRGVTEAQAVRIAKWRPDGMA</sequence>
<accession>A0A5C4MMG8</accession>
<dbReference type="PANTHER" id="PTHR33375:SF7">
    <property type="entry name" value="CHROMOSOME 2-PARTITIONING PROTEIN PARB-RELATED"/>
    <property type="match status" value="1"/>
</dbReference>
<dbReference type="SUPFAM" id="SSF109709">
    <property type="entry name" value="KorB DNA-binding domain-like"/>
    <property type="match status" value="1"/>
</dbReference>
<organism evidence="2 3">
    <name type="scientific">Rubellimicrobium rubrum</name>
    <dbReference type="NCBI Taxonomy" id="2585369"/>
    <lineage>
        <taxon>Bacteria</taxon>
        <taxon>Pseudomonadati</taxon>
        <taxon>Pseudomonadota</taxon>
        <taxon>Alphaproteobacteria</taxon>
        <taxon>Rhodobacterales</taxon>
        <taxon>Roseobacteraceae</taxon>
        <taxon>Rubellimicrobium</taxon>
    </lineage>
</organism>
<dbReference type="AlphaFoldDB" id="A0A5C4MMG8"/>
<proteinExistence type="predicted"/>